<reference evidence="3 4" key="1">
    <citation type="journal article" date="2011" name="Cell">
        <title>The monarch butterfly genome yields insights into long-distance migration.</title>
        <authorList>
            <person name="Zhan S."/>
            <person name="Merlin C."/>
            <person name="Boore J.L."/>
            <person name="Reppert S.M."/>
        </authorList>
    </citation>
    <scope>NUCLEOTIDE SEQUENCE [LARGE SCALE GENOMIC DNA]</scope>
    <source>
        <strain evidence="3">F-2</strain>
    </source>
</reference>
<organism evidence="3 4">
    <name type="scientific">Danaus plexippus plexippus</name>
    <dbReference type="NCBI Taxonomy" id="278856"/>
    <lineage>
        <taxon>Eukaryota</taxon>
        <taxon>Metazoa</taxon>
        <taxon>Ecdysozoa</taxon>
        <taxon>Arthropoda</taxon>
        <taxon>Hexapoda</taxon>
        <taxon>Insecta</taxon>
        <taxon>Pterygota</taxon>
        <taxon>Neoptera</taxon>
        <taxon>Endopterygota</taxon>
        <taxon>Lepidoptera</taxon>
        <taxon>Glossata</taxon>
        <taxon>Ditrysia</taxon>
        <taxon>Papilionoidea</taxon>
        <taxon>Nymphalidae</taxon>
        <taxon>Danainae</taxon>
        <taxon>Danaini</taxon>
        <taxon>Danaina</taxon>
        <taxon>Danaus</taxon>
        <taxon>Danaus</taxon>
    </lineage>
</organism>
<sequence length="959" mass="107219">MSPSPIRCRGPWKIHKRSSEPDRWLDEMGFFRKHTARDSSCLFRAVSENVYNTQRYFHKVRLDCVQFMAAHRHLFEGSLSCPFDNYLKEMSNPSEWGGPIEISAMSHLYRRDFVIFEANKGPQTKVCNGYGNTTYLFYSPDTKHFDAVYTKDFINASSFCQSLVYEILYDGVYQLKDLPYAVDKMLHDKVPTNHIEYFMSENVERRKKQKERAKIFIEAPSEDDKDRNNNALALKCKHHTQDLERASLLKESLSIFVFNRSLIQLENVCMNCLNVNSAKDLLENGITPFPYKVAKALDPDIYRNIEFDVWSELRRELRYGARYCDGTTLQVGVKCLCKLDSDQSAPYHCHIQEMRPDGPCLVFVEELGEKRLVNYDQLEPLPVEQIKPWAPPYRYSRTNSQILNLSQMLQQIGALLACISLLYLVKDFIISMGHASDTFRAPFVTFHHSNITRKQGLRAKKTKEESDKGQRESGNEKEGEGQELPLYCQSVYTYPHTDYINFQPMPVEVKALPLMVDCRPAGAPPHDMPHNNGTGDNSHQVTTETSSLLYMMQPPPAGAEAPDTNDGSLLMTDTHNQQAPSGELVSHARASTPAAPTYQHAYNGAMPSVPPVGVGGVGGVGVGGVGYCAPYGCGMKSVVWCAPHAPPPPPPGVNPHAYKSLQPSGADLPMNDMATLRFYFNVGVECVWAAYGAPQPPAQPPQPLAHRHYSPRDLAQDMAAVSLDHKKDKPPPLKGNPQRPLVGPRFKRNNNQDGNPNKGHNNNNMPNKGPNNRRNSHVDGRVQYMGGMGGGGVGGVGVGVGLGDECVEPLVPFPYLYPPPLYSVPYYPIDSEPAMMGMMSGMGGMGGMGYVPYEEGVEYAPVQPFYPPHSAPPPRRSSLRRLTAWAPRPRPPPRRPRRTPRTPRPLLSTIRNTSRRPRVPSHHRDRGAAPGHISTTQHVSYKVSDISFDGDILNGTSDW</sequence>
<dbReference type="Gene3D" id="3.90.70.80">
    <property type="match status" value="1"/>
</dbReference>
<evidence type="ECO:0000259" key="2">
    <source>
        <dbReference type="PROSITE" id="PS50802"/>
    </source>
</evidence>
<dbReference type="STRING" id="278856.A0A212FHW6"/>
<evidence type="ECO:0000313" key="3">
    <source>
        <dbReference type="EMBL" id="OWR53321.1"/>
    </source>
</evidence>
<feature type="region of interest" description="Disordered" evidence="1">
    <location>
        <begin position="454"/>
        <end position="482"/>
    </location>
</feature>
<feature type="region of interest" description="Disordered" evidence="1">
    <location>
        <begin position="725"/>
        <end position="780"/>
    </location>
</feature>
<dbReference type="InParanoid" id="A0A212FHW6"/>
<comment type="caution">
    <text evidence="3">The sequence shown here is derived from an EMBL/GenBank/DDBJ whole genome shotgun (WGS) entry which is preliminary data.</text>
</comment>
<dbReference type="eggNOG" id="KOG2605">
    <property type="taxonomic scope" value="Eukaryota"/>
</dbReference>
<dbReference type="CDD" id="cd20380">
    <property type="entry name" value="Tudor_TDRD13-like"/>
    <property type="match status" value="1"/>
</dbReference>
<dbReference type="SUPFAM" id="SSF54001">
    <property type="entry name" value="Cysteine proteinases"/>
    <property type="match status" value="1"/>
</dbReference>
<gene>
    <name evidence="3" type="ORF">KGM_209975</name>
</gene>
<evidence type="ECO:0000313" key="4">
    <source>
        <dbReference type="Proteomes" id="UP000007151"/>
    </source>
</evidence>
<keyword evidence="4" id="KW-1185">Reference proteome</keyword>
<dbReference type="GO" id="GO:0016579">
    <property type="term" value="P:protein deubiquitination"/>
    <property type="evidence" value="ECO:0007669"/>
    <property type="project" value="TreeGrafter"/>
</dbReference>
<dbReference type="InterPro" id="IPR038765">
    <property type="entry name" value="Papain-like_cys_pep_sf"/>
</dbReference>
<dbReference type="PANTHER" id="PTHR12419">
    <property type="entry name" value="OTU DOMAIN CONTAINING PROTEIN"/>
    <property type="match status" value="1"/>
</dbReference>
<feature type="compositionally biased region" description="Low complexity" evidence="1">
    <location>
        <begin position="749"/>
        <end position="773"/>
    </location>
</feature>
<dbReference type="Proteomes" id="UP000007151">
    <property type="component" value="Unassembled WGS sequence"/>
</dbReference>
<dbReference type="GO" id="GO:0004843">
    <property type="term" value="F:cysteine-type deubiquitinase activity"/>
    <property type="evidence" value="ECO:0007669"/>
    <property type="project" value="TreeGrafter"/>
</dbReference>
<proteinExistence type="predicted"/>
<protein>
    <submittedName>
        <fullName evidence="3">Ovarian tumor protein</fullName>
    </submittedName>
</protein>
<name>A0A212FHW6_DANPL</name>
<dbReference type="Pfam" id="PF02338">
    <property type="entry name" value="OTU"/>
    <property type="match status" value="1"/>
</dbReference>
<feature type="compositionally biased region" description="Basic residues" evidence="1">
    <location>
        <begin position="891"/>
        <end position="901"/>
    </location>
</feature>
<dbReference type="AlphaFoldDB" id="A0A212FHW6"/>
<dbReference type="InterPro" id="IPR049769">
    <property type="entry name" value="OTU_OTU"/>
</dbReference>
<dbReference type="KEGG" id="dpl:KGM_209975"/>
<accession>A0A212FHW6</accession>
<feature type="region of interest" description="Disordered" evidence="1">
    <location>
        <begin position="867"/>
        <end position="936"/>
    </location>
</feature>
<dbReference type="FunCoup" id="A0A212FHW6">
    <property type="interactions" value="196"/>
</dbReference>
<dbReference type="InterPro" id="IPR049770">
    <property type="entry name" value="OTU_Tudor"/>
</dbReference>
<feature type="compositionally biased region" description="Basic residues" evidence="1">
    <location>
        <begin position="913"/>
        <end position="925"/>
    </location>
</feature>
<dbReference type="EMBL" id="AGBW02008465">
    <property type="protein sequence ID" value="OWR53321.1"/>
    <property type="molecule type" value="Genomic_DNA"/>
</dbReference>
<feature type="compositionally biased region" description="Basic and acidic residues" evidence="1">
    <location>
        <begin position="462"/>
        <end position="480"/>
    </location>
</feature>
<dbReference type="CDD" id="cd22753">
    <property type="entry name" value="OTU_ALG13-like"/>
    <property type="match status" value="1"/>
</dbReference>
<dbReference type="InterPro" id="IPR050704">
    <property type="entry name" value="Peptidase_C85-like"/>
</dbReference>
<evidence type="ECO:0000256" key="1">
    <source>
        <dbReference type="SAM" id="MobiDB-lite"/>
    </source>
</evidence>
<dbReference type="InterPro" id="IPR003323">
    <property type="entry name" value="OTU_dom"/>
</dbReference>
<dbReference type="PROSITE" id="PS50802">
    <property type="entry name" value="OTU"/>
    <property type="match status" value="1"/>
</dbReference>
<feature type="domain" description="OTU" evidence="2">
    <location>
        <begin position="30"/>
        <end position="151"/>
    </location>
</feature>